<dbReference type="SUPFAM" id="SSF159270">
    <property type="entry name" value="YmcC-like"/>
    <property type="match status" value="1"/>
</dbReference>
<dbReference type="InterPro" id="IPR023373">
    <property type="entry name" value="YmcC_sf"/>
</dbReference>
<dbReference type="Pfam" id="PF11102">
    <property type="entry name" value="YjbF"/>
    <property type="match status" value="1"/>
</dbReference>
<dbReference type="RefSeq" id="WP_090564565.1">
    <property type="nucleotide sequence ID" value="NZ_FMXZ01000006.1"/>
</dbReference>
<dbReference type="OrthoDB" id="6237231at2"/>
<accession>A0A1G6QVD3</accession>
<proteinExistence type="predicted"/>
<evidence type="ECO:0000313" key="1">
    <source>
        <dbReference type="EMBL" id="SDC95775.1"/>
    </source>
</evidence>
<organism evidence="1 2">
    <name type="scientific">Belnapia rosea</name>
    <dbReference type="NCBI Taxonomy" id="938405"/>
    <lineage>
        <taxon>Bacteria</taxon>
        <taxon>Pseudomonadati</taxon>
        <taxon>Pseudomonadota</taxon>
        <taxon>Alphaproteobacteria</taxon>
        <taxon>Acetobacterales</taxon>
        <taxon>Roseomonadaceae</taxon>
        <taxon>Belnapia</taxon>
    </lineage>
</organism>
<name>A0A1G6QVD3_9PROT</name>
<sequence>MRAWTLLLPLLLTACGDTLWSGLHKGQPLGDRPALEDLPEPDGPALRLWLNGRPTAAMLLQALGERRIWRTAAGQVVATEGGRVTATAGFRHYVAATHFDGPDPLARPAELLDRPAAARRLVDLKDPDGEPGGMRFGLALDCRLRAEPTEDAGTLLVRERCRSADRGGFTNLFWVEAEGGAVLRAEQWIGPSLPMLVMEFLSPAS</sequence>
<gene>
    <name evidence="1" type="ORF">SAMN04487779_1003182</name>
</gene>
<dbReference type="EMBL" id="FMZX01000003">
    <property type="protein sequence ID" value="SDC95775.1"/>
    <property type="molecule type" value="Genomic_DNA"/>
</dbReference>
<dbReference type="PROSITE" id="PS51257">
    <property type="entry name" value="PROKAR_LIPOPROTEIN"/>
    <property type="match status" value="1"/>
</dbReference>
<protein>
    <submittedName>
        <fullName evidence="1">Group 4 capsule polysaccharide lipoprotein gfcB, YjbF</fullName>
    </submittedName>
</protein>
<keyword evidence="1" id="KW-0449">Lipoprotein</keyword>
<dbReference type="AlphaFoldDB" id="A0A1G6QVD3"/>
<dbReference type="InterPro" id="IPR021308">
    <property type="entry name" value="GfcB"/>
</dbReference>
<evidence type="ECO:0000313" key="2">
    <source>
        <dbReference type="Proteomes" id="UP000198925"/>
    </source>
</evidence>
<dbReference type="Gene3D" id="2.40.360.10">
    <property type="entry name" value="YmcC-like"/>
    <property type="match status" value="1"/>
</dbReference>
<reference evidence="1 2" key="1">
    <citation type="submission" date="2016-10" db="EMBL/GenBank/DDBJ databases">
        <authorList>
            <person name="de Groot N.N."/>
        </authorList>
    </citation>
    <scope>NUCLEOTIDE SEQUENCE [LARGE SCALE GENOMIC DNA]</scope>
    <source>
        <strain evidence="1 2">CPCC 100156</strain>
    </source>
</reference>
<keyword evidence="2" id="KW-1185">Reference proteome</keyword>
<dbReference type="Proteomes" id="UP000198925">
    <property type="component" value="Unassembled WGS sequence"/>
</dbReference>